<organism evidence="1">
    <name type="scientific">marine metagenome</name>
    <dbReference type="NCBI Taxonomy" id="408172"/>
    <lineage>
        <taxon>unclassified sequences</taxon>
        <taxon>metagenomes</taxon>
        <taxon>ecological metagenomes</taxon>
    </lineage>
</organism>
<protein>
    <submittedName>
        <fullName evidence="1">Uncharacterized protein</fullName>
    </submittedName>
</protein>
<feature type="non-terminal residue" evidence="1">
    <location>
        <position position="1"/>
    </location>
</feature>
<proteinExistence type="predicted"/>
<dbReference type="AlphaFoldDB" id="A0A382VED9"/>
<accession>A0A382VED9</accession>
<dbReference type="EMBL" id="UINC01151339">
    <property type="protein sequence ID" value="SVD44884.1"/>
    <property type="molecule type" value="Genomic_DNA"/>
</dbReference>
<sequence>NTFPSGLNLYYTPYNILSFLQQRSIRAKSENK</sequence>
<gene>
    <name evidence="1" type="ORF">METZ01_LOCUS397738</name>
</gene>
<name>A0A382VED9_9ZZZZ</name>
<reference evidence="1" key="1">
    <citation type="submission" date="2018-05" db="EMBL/GenBank/DDBJ databases">
        <authorList>
            <person name="Lanie J.A."/>
            <person name="Ng W.-L."/>
            <person name="Kazmierczak K.M."/>
            <person name="Andrzejewski T.M."/>
            <person name="Davidsen T.M."/>
            <person name="Wayne K.J."/>
            <person name="Tettelin H."/>
            <person name="Glass J.I."/>
            <person name="Rusch D."/>
            <person name="Podicherti R."/>
            <person name="Tsui H.-C.T."/>
            <person name="Winkler M.E."/>
        </authorList>
    </citation>
    <scope>NUCLEOTIDE SEQUENCE</scope>
</reference>
<evidence type="ECO:0000313" key="1">
    <source>
        <dbReference type="EMBL" id="SVD44884.1"/>
    </source>
</evidence>